<keyword evidence="2" id="KW-0813">Transport</keyword>
<reference evidence="7 8" key="1">
    <citation type="journal article" date="2004" name="Nature">
        <title>Genome sequence of the ultrasmall unicellular red alga Cyanidioschyzon merolae 10D.</title>
        <authorList>
            <person name="Matsuzaki M."/>
            <person name="Misumi O."/>
            <person name="Shin-i T."/>
            <person name="Maruyama S."/>
            <person name="Takahara M."/>
            <person name="Miyagishima S."/>
            <person name="Mori T."/>
            <person name="Nishida K."/>
            <person name="Yagisawa F."/>
            <person name="Nishida K."/>
            <person name="Yoshida Y."/>
            <person name="Nishimura Y."/>
            <person name="Nakao S."/>
            <person name="Kobayashi T."/>
            <person name="Momoyama Y."/>
            <person name="Higashiyama T."/>
            <person name="Minoda A."/>
            <person name="Sano M."/>
            <person name="Nomoto H."/>
            <person name="Oishi K."/>
            <person name="Hayashi H."/>
            <person name="Ohta F."/>
            <person name="Nishizaka S."/>
            <person name="Haga S."/>
            <person name="Miura S."/>
            <person name="Morishita T."/>
            <person name="Kabeya Y."/>
            <person name="Terasawa K."/>
            <person name="Suzuki Y."/>
            <person name="Ishii Y."/>
            <person name="Asakawa S."/>
            <person name="Takano H."/>
            <person name="Ohta N."/>
            <person name="Kuroiwa H."/>
            <person name="Tanaka K."/>
            <person name="Shimizu N."/>
            <person name="Sugano S."/>
            <person name="Sato N."/>
            <person name="Nozaki H."/>
            <person name="Ogasawara N."/>
            <person name="Kohara Y."/>
            <person name="Kuroiwa T."/>
        </authorList>
    </citation>
    <scope>NUCLEOTIDE SEQUENCE [LARGE SCALE GENOMIC DNA]</scope>
    <source>
        <strain evidence="7 8">10D</strain>
    </source>
</reference>
<feature type="transmembrane region" description="Helical" evidence="6">
    <location>
        <begin position="481"/>
        <end position="499"/>
    </location>
</feature>
<feature type="transmembrane region" description="Helical" evidence="6">
    <location>
        <begin position="381"/>
        <end position="400"/>
    </location>
</feature>
<sequence length="502" mass="53889">MEEQAAKLSTLRLYLVTSAMLGIQYAWAVQVGVTTAVLLELGMTARWVSLAWLAGPIAGLVVQPLVGLLSDRSSSRHGKRRPFVAVGAVLTSASLLAFAYAVPIARRSRFLTPLFVAVSAFWCLDFSINAMQGPLRALIFDHVEAAEQERGNVAIAVYIAIGNLVGSAMAGAALTRDTFLRHVFSTDTEALYTIGAVLVLGTAAVCWVASAPLARNRSCPAQTTPWTVPESDNVRLPIPDTESMDEAESDNCRELASRSPGMMRATGLTLKPVASQLLSLVQHCRRALKTASTTFWVVFLIQLGTWYGWFSLFVFGSSWFGVNVFGGDPHALAGSIARERYEAGIRHANVALALQSIIAFLYAMLMPQIQYRVWRLSPMQVKYGFSLVVQATVLLALATIGARNVVLAVCLQAVLGISWATSITIPWALVGASVANSNARDAAGTFATLFNASQCFPEIAVALLSPVLGRHASVAVQHNRVLTSGAIMVGLSTLLVPFVHRS</sequence>
<evidence type="ECO:0000313" key="8">
    <source>
        <dbReference type="Proteomes" id="UP000007014"/>
    </source>
</evidence>
<feature type="transmembrane region" description="Helical" evidence="6">
    <location>
        <begin position="406"/>
        <end position="430"/>
    </location>
</feature>
<reference evidence="7 8" key="2">
    <citation type="journal article" date="2007" name="BMC Biol.">
        <title>A 100%-complete sequence reveals unusually simple genomic features in the hot-spring red alga Cyanidioschyzon merolae.</title>
        <authorList>
            <person name="Nozaki H."/>
            <person name="Takano H."/>
            <person name="Misumi O."/>
            <person name="Terasawa K."/>
            <person name="Matsuzaki M."/>
            <person name="Maruyama S."/>
            <person name="Nishida K."/>
            <person name="Yagisawa F."/>
            <person name="Yoshida Y."/>
            <person name="Fujiwara T."/>
            <person name="Takio S."/>
            <person name="Tamura K."/>
            <person name="Chung S.J."/>
            <person name="Nakamura S."/>
            <person name="Kuroiwa H."/>
            <person name="Tanaka K."/>
            <person name="Sato N."/>
            <person name="Kuroiwa T."/>
        </authorList>
    </citation>
    <scope>NUCLEOTIDE SEQUENCE [LARGE SCALE GENOMIC DNA]</scope>
    <source>
        <strain evidence="7 8">10D</strain>
    </source>
</reference>
<dbReference type="EMBL" id="AP006497">
    <property type="protein sequence ID" value="BAM81655.1"/>
    <property type="molecule type" value="Genomic_DNA"/>
</dbReference>
<dbReference type="GeneID" id="16995776"/>
<dbReference type="GO" id="GO:0008506">
    <property type="term" value="F:sucrose:proton symporter activity"/>
    <property type="evidence" value="ECO:0007669"/>
    <property type="project" value="TreeGrafter"/>
</dbReference>
<name>M1V620_CYAM1</name>
<feature type="transmembrane region" description="Helical" evidence="6">
    <location>
        <begin position="151"/>
        <end position="170"/>
    </location>
</feature>
<dbReference type="Gene3D" id="1.20.1250.20">
    <property type="entry name" value="MFS general substrate transporter like domains"/>
    <property type="match status" value="1"/>
</dbReference>
<evidence type="ECO:0000256" key="2">
    <source>
        <dbReference type="ARBA" id="ARBA00022448"/>
    </source>
</evidence>
<feature type="transmembrane region" description="Helical" evidence="6">
    <location>
        <begin position="295"/>
        <end position="320"/>
    </location>
</feature>
<evidence type="ECO:0000313" key="7">
    <source>
        <dbReference type="EMBL" id="BAM81655.1"/>
    </source>
</evidence>
<dbReference type="PANTHER" id="PTHR19432">
    <property type="entry name" value="SUGAR TRANSPORTER"/>
    <property type="match status" value="1"/>
</dbReference>
<gene>
    <name evidence="7" type="ORF">CYME_CMO328C</name>
</gene>
<dbReference type="GO" id="GO:0016020">
    <property type="term" value="C:membrane"/>
    <property type="evidence" value="ECO:0007669"/>
    <property type="project" value="UniProtKB-SubCell"/>
</dbReference>
<dbReference type="InterPro" id="IPR036259">
    <property type="entry name" value="MFS_trans_sf"/>
</dbReference>
<feature type="transmembrane region" description="Helical" evidence="6">
    <location>
        <begin position="12"/>
        <end position="38"/>
    </location>
</feature>
<keyword evidence="3 6" id="KW-0812">Transmembrane</keyword>
<evidence type="ECO:0000256" key="6">
    <source>
        <dbReference type="SAM" id="Phobius"/>
    </source>
</evidence>
<dbReference type="Pfam" id="PF07690">
    <property type="entry name" value="MFS_1"/>
    <property type="match status" value="1"/>
</dbReference>
<feature type="transmembrane region" description="Helical" evidence="6">
    <location>
        <begin position="190"/>
        <end position="209"/>
    </location>
</feature>
<dbReference type="OrthoDB" id="28755at2759"/>
<evidence type="ECO:0000256" key="5">
    <source>
        <dbReference type="ARBA" id="ARBA00023136"/>
    </source>
</evidence>
<organism evidence="7 8">
    <name type="scientific">Cyanidioschyzon merolae (strain NIES-3377 / 10D)</name>
    <name type="common">Unicellular red alga</name>
    <dbReference type="NCBI Taxonomy" id="280699"/>
    <lineage>
        <taxon>Eukaryota</taxon>
        <taxon>Rhodophyta</taxon>
        <taxon>Bangiophyceae</taxon>
        <taxon>Cyanidiales</taxon>
        <taxon>Cyanidiaceae</taxon>
        <taxon>Cyanidioschyzon</taxon>
    </lineage>
</organism>
<dbReference type="KEGG" id="cme:CYME_CMO328C"/>
<feature type="transmembrane region" description="Helical" evidence="6">
    <location>
        <begin position="50"/>
        <end position="70"/>
    </location>
</feature>
<accession>M1V620</accession>
<dbReference type="STRING" id="280699.M1V620"/>
<dbReference type="SUPFAM" id="SSF103473">
    <property type="entry name" value="MFS general substrate transporter"/>
    <property type="match status" value="1"/>
</dbReference>
<dbReference type="Proteomes" id="UP000007014">
    <property type="component" value="Chromosome 15"/>
</dbReference>
<feature type="transmembrane region" description="Helical" evidence="6">
    <location>
        <begin position="110"/>
        <end position="130"/>
    </location>
</feature>
<feature type="transmembrane region" description="Helical" evidence="6">
    <location>
        <begin position="350"/>
        <end position="369"/>
    </location>
</feature>
<dbReference type="InterPro" id="IPR011701">
    <property type="entry name" value="MFS"/>
</dbReference>
<proteinExistence type="predicted"/>
<dbReference type="PANTHER" id="PTHR19432:SF35">
    <property type="entry name" value="SOLUTE CARRIER FAMILY 45 MEMBER 3 ISOFORM X1"/>
    <property type="match status" value="1"/>
</dbReference>
<evidence type="ECO:0000256" key="3">
    <source>
        <dbReference type="ARBA" id="ARBA00022692"/>
    </source>
</evidence>
<keyword evidence="4 6" id="KW-1133">Transmembrane helix</keyword>
<evidence type="ECO:0000256" key="1">
    <source>
        <dbReference type="ARBA" id="ARBA00004141"/>
    </source>
</evidence>
<keyword evidence="5 6" id="KW-0472">Membrane</keyword>
<feature type="transmembrane region" description="Helical" evidence="6">
    <location>
        <begin position="82"/>
        <end position="104"/>
    </location>
</feature>
<protein>
    <submittedName>
        <fullName evidence="7">Similar to sucrose transporter</fullName>
    </submittedName>
</protein>
<evidence type="ECO:0000256" key="4">
    <source>
        <dbReference type="ARBA" id="ARBA00022989"/>
    </source>
</evidence>
<keyword evidence="8" id="KW-1185">Reference proteome</keyword>
<dbReference type="AlphaFoldDB" id="M1V620"/>
<comment type="subcellular location">
    <subcellularLocation>
        <location evidence="1">Membrane</location>
        <topology evidence="1">Multi-pass membrane protein</topology>
    </subcellularLocation>
</comment>
<dbReference type="RefSeq" id="XP_005537691.1">
    <property type="nucleotide sequence ID" value="XM_005537634.1"/>
</dbReference>